<evidence type="ECO:0000256" key="5">
    <source>
        <dbReference type="SAM" id="MobiDB-lite"/>
    </source>
</evidence>
<reference evidence="7" key="1">
    <citation type="journal article" date="2012" name="Nat. Biotechnol.">
        <title>Reference genome sequence of the model plant Setaria.</title>
        <authorList>
            <person name="Bennetzen J.L."/>
            <person name="Schmutz J."/>
            <person name="Wang H."/>
            <person name="Percifield R."/>
            <person name="Hawkins J."/>
            <person name="Pontaroli A.C."/>
            <person name="Estep M."/>
            <person name="Feng L."/>
            <person name="Vaughn J.N."/>
            <person name="Grimwood J."/>
            <person name="Jenkins J."/>
            <person name="Barry K."/>
            <person name="Lindquist E."/>
            <person name="Hellsten U."/>
            <person name="Deshpande S."/>
            <person name="Wang X."/>
            <person name="Wu X."/>
            <person name="Mitros T."/>
            <person name="Triplett J."/>
            <person name="Yang X."/>
            <person name="Ye C.Y."/>
            <person name="Mauro-Herrera M."/>
            <person name="Wang L."/>
            <person name="Li P."/>
            <person name="Sharma M."/>
            <person name="Sharma R."/>
            <person name="Ronald P.C."/>
            <person name="Panaud O."/>
            <person name="Kellogg E.A."/>
            <person name="Brutnell T.P."/>
            <person name="Doust A.N."/>
            <person name="Tuskan G.A."/>
            <person name="Rokhsar D."/>
            <person name="Devos K.M."/>
        </authorList>
    </citation>
    <scope>NUCLEOTIDE SEQUENCE [LARGE SCALE GENOMIC DNA]</scope>
    <source>
        <strain evidence="7">Yugu1</strain>
    </source>
</reference>
<keyword evidence="1" id="KW-0479">Metal-binding</keyword>
<dbReference type="GO" id="GO:0008270">
    <property type="term" value="F:zinc ion binding"/>
    <property type="evidence" value="ECO:0007669"/>
    <property type="project" value="UniProtKB-KW"/>
</dbReference>
<dbReference type="Pfam" id="PF13639">
    <property type="entry name" value="zf-RING_2"/>
    <property type="match status" value="1"/>
</dbReference>
<dbReference type="PROSITE" id="PS50089">
    <property type="entry name" value="ZF_RING_2"/>
    <property type="match status" value="1"/>
</dbReference>
<evidence type="ECO:0000256" key="1">
    <source>
        <dbReference type="ARBA" id="ARBA00022723"/>
    </source>
</evidence>
<dbReference type="AlphaFoldDB" id="A0A368RXZ3"/>
<keyword evidence="3" id="KW-0862">Zinc</keyword>
<dbReference type="EMBL" id="CM003534">
    <property type="protein sequence ID" value="RCV35077.1"/>
    <property type="molecule type" value="Genomic_DNA"/>
</dbReference>
<dbReference type="Gene3D" id="3.30.40.10">
    <property type="entry name" value="Zinc/RING finger domain, C3HC4 (zinc finger)"/>
    <property type="match status" value="1"/>
</dbReference>
<feature type="domain" description="RING-type" evidence="6">
    <location>
        <begin position="172"/>
        <end position="218"/>
    </location>
</feature>
<dbReference type="SMART" id="SM00184">
    <property type="entry name" value="RING"/>
    <property type="match status" value="1"/>
</dbReference>
<sequence>MYHQTSLQIAVYKETPAASETSNPTKQQRRSTAQASSLIDRSAPATATTMTPASIDPCSDHSYELPLRRNLLLLLDLLGLLRFVAAVLLDRLGVVSCEGGGVQLPGRTWGRGGVRADYDDAAVERFIEAMLWAPRSPVTGTTRARTAALYRRRRRVAQPADDKDGGEGAAVCAICLAGLGAGGCETVVELGVCSHAFHAACIDAWAGTGEAATCPLCRAPMSLPTAWDDGRQGSCHASSPR</sequence>
<dbReference type="PANTHER" id="PTHR45969">
    <property type="entry name" value="RING ZINC FINGER PROTEIN-RELATED"/>
    <property type="match status" value="1"/>
</dbReference>
<organism evidence="7">
    <name type="scientific">Setaria italica</name>
    <name type="common">Foxtail millet</name>
    <name type="synonym">Panicum italicum</name>
    <dbReference type="NCBI Taxonomy" id="4555"/>
    <lineage>
        <taxon>Eukaryota</taxon>
        <taxon>Viridiplantae</taxon>
        <taxon>Streptophyta</taxon>
        <taxon>Embryophyta</taxon>
        <taxon>Tracheophyta</taxon>
        <taxon>Spermatophyta</taxon>
        <taxon>Magnoliopsida</taxon>
        <taxon>Liliopsida</taxon>
        <taxon>Poales</taxon>
        <taxon>Poaceae</taxon>
        <taxon>PACMAD clade</taxon>
        <taxon>Panicoideae</taxon>
        <taxon>Panicodae</taxon>
        <taxon>Paniceae</taxon>
        <taxon>Cenchrinae</taxon>
        <taxon>Setaria</taxon>
    </lineage>
</organism>
<dbReference type="PANTHER" id="PTHR45969:SF11">
    <property type="entry name" value="RING_U-BOX SUPERFAMILY PROTEIN"/>
    <property type="match status" value="1"/>
</dbReference>
<protein>
    <recommendedName>
        <fullName evidence="6">RING-type domain-containing protein</fullName>
    </recommendedName>
</protein>
<keyword evidence="2 4" id="KW-0863">Zinc-finger</keyword>
<accession>A0A368RXZ3</accession>
<evidence type="ECO:0000256" key="2">
    <source>
        <dbReference type="ARBA" id="ARBA00022771"/>
    </source>
</evidence>
<gene>
    <name evidence="7" type="ORF">SETIT_7G210400v2</name>
</gene>
<feature type="compositionally biased region" description="Low complexity" evidence="5">
    <location>
        <begin position="43"/>
        <end position="53"/>
    </location>
</feature>
<dbReference type="SUPFAM" id="SSF57850">
    <property type="entry name" value="RING/U-box"/>
    <property type="match status" value="1"/>
</dbReference>
<dbReference type="OrthoDB" id="8062037at2759"/>
<feature type="compositionally biased region" description="Polar residues" evidence="5">
    <location>
        <begin position="18"/>
        <end position="39"/>
    </location>
</feature>
<reference evidence="7" key="2">
    <citation type="submission" date="2015-07" db="EMBL/GenBank/DDBJ databases">
        <authorList>
            <person name="Noorani M."/>
        </authorList>
    </citation>
    <scope>NUCLEOTIDE SEQUENCE</scope>
    <source>
        <strain evidence="7">Yugu1</strain>
    </source>
</reference>
<dbReference type="InterPro" id="IPR001841">
    <property type="entry name" value="Znf_RING"/>
</dbReference>
<proteinExistence type="predicted"/>
<evidence type="ECO:0000256" key="4">
    <source>
        <dbReference type="PROSITE-ProRule" id="PRU00175"/>
    </source>
</evidence>
<evidence type="ECO:0000259" key="6">
    <source>
        <dbReference type="PROSITE" id="PS50089"/>
    </source>
</evidence>
<evidence type="ECO:0000313" key="7">
    <source>
        <dbReference type="EMBL" id="RCV35077.1"/>
    </source>
</evidence>
<feature type="region of interest" description="Disordered" evidence="5">
    <location>
        <begin position="15"/>
        <end position="53"/>
    </location>
</feature>
<dbReference type="InterPro" id="IPR013083">
    <property type="entry name" value="Znf_RING/FYVE/PHD"/>
</dbReference>
<evidence type="ECO:0000256" key="3">
    <source>
        <dbReference type="ARBA" id="ARBA00022833"/>
    </source>
</evidence>
<name>A0A368RXZ3_SETIT</name>